<dbReference type="EMBL" id="JBHUOV010000015">
    <property type="protein sequence ID" value="MFD2824653.1"/>
    <property type="molecule type" value="Genomic_DNA"/>
</dbReference>
<dbReference type="PANTHER" id="PTHR46825:SF11">
    <property type="entry name" value="PENICILLIN-BINDING PROTEIN 4"/>
    <property type="match status" value="1"/>
</dbReference>
<feature type="repeat" description="TPR" evidence="3">
    <location>
        <begin position="453"/>
        <end position="486"/>
    </location>
</feature>
<dbReference type="PROSITE" id="PS51257">
    <property type="entry name" value="PROKAR_LIPOPROTEIN"/>
    <property type="match status" value="1"/>
</dbReference>
<dbReference type="InterPro" id="IPR011990">
    <property type="entry name" value="TPR-like_helical_dom_sf"/>
</dbReference>
<keyword evidence="5" id="KW-0378">Hydrolase</keyword>
<dbReference type="PROSITE" id="PS50293">
    <property type="entry name" value="TPR_REGION"/>
    <property type="match status" value="1"/>
</dbReference>
<dbReference type="Gene3D" id="3.40.710.10">
    <property type="entry name" value="DD-peptidase/beta-lactamase superfamily"/>
    <property type="match status" value="1"/>
</dbReference>
<dbReference type="RefSeq" id="WP_183489188.1">
    <property type="nucleotide sequence ID" value="NZ_JBHUOV010000015.1"/>
</dbReference>
<organism evidence="5 6">
    <name type="scientific">Lacinutrix iliipiscaria</name>
    <dbReference type="NCBI Taxonomy" id="1230532"/>
    <lineage>
        <taxon>Bacteria</taxon>
        <taxon>Pseudomonadati</taxon>
        <taxon>Bacteroidota</taxon>
        <taxon>Flavobacteriia</taxon>
        <taxon>Flavobacteriales</taxon>
        <taxon>Flavobacteriaceae</taxon>
        <taxon>Lacinutrix</taxon>
    </lineage>
</organism>
<dbReference type="SUPFAM" id="SSF48452">
    <property type="entry name" value="TPR-like"/>
    <property type="match status" value="1"/>
</dbReference>
<protein>
    <submittedName>
        <fullName evidence="5">Serine hydrolase</fullName>
    </submittedName>
</protein>
<name>A0ABW5WPG4_9FLAO</name>
<keyword evidence="6" id="KW-1185">Reference proteome</keyword>
<feature type="domain" description="Beta-lactamase-related" evidence="4">
    <location>
        <begin position="62"/>
        <end position="356"/>
    </location>
</feature>
<sequence>MKDKFQLSASKIEYSKYLFLGFLIAILSLACQSKIATANPSDLMTSRIDDYLKQSEVNGFSGSVLVAKNDTIIINKGFGFADKENNLLNNPNTVYDICSVSKQFTGAAIVKLVEDNKLKVESPISTYFDDLPEDKKDITIHQLLTHSAGFGHGSTDDFDLTSMDIYFSNLFQEKLLFTPGSRYEYSNSGYSILGRIIELVSGQDYETYLSENLFQPSGMKHTGYLFPDWDNATTANEYLLNVSNEGSHIEQYKQDGEIARTVLANGGVHSTNNDMYKWYQALKSNKILSQESFEILTKPYVAEYEDESSHYAYGWTVYTSKRDTKVITHNGFNGISYYEFIWFPEENIVMLFASNAYIRPIGRMTMEIEKMLFDKAYVPEELPKYMVSELYKFTEAHKGSIDDLVKQLKLKFENTIDSPRHLNRLGGTYYRKNKMKKAITIYKLNTQLFPEDGNSWDSLGDAYYKANEKDNAIEAYTKALELKPTEGACFWCDNSTEKLSVLTKVNE</sequence>
<feature type="repeat" description="TPR" evidence="3">
    <location>
        <begin position="419"/>
        <end position="452"/>
    </location>
</feature>
<evidence type="ECO:0000313" key="6">
    <source>
        <dbReference type="Proteomes" id="UP001597533"/>
    </source>
</evidence>
<keyword evidence="3" id="KW-0802">TPR repeat</keyword>
<dbReference type="SUPFAM" id="SSF56601">
    <property type="entry name" value="beta-lactamase/transpeptidase-like"/>
    <property type="match status" value="1"/>
</dbReference>
<dbReference type="GO" id="GO:0016787">
    <property type="term" value="F:hydrolase activity"/>
    <property type="evidence" value="ECO:0007669"/>
    <property type="project" value="UniProtKB-KW"/>
</dbReference>
<evidence type="ECO:0000313" key="5">
    <source>
        <dbReference type="EMBL" id="MFD2824653.1"/>
    </source>
</evidence>
<dbReference type="InterPro" id="IPR001466">
    <property type="entry name" value="Beta-lactam-related"/>
</dbReference>
<dbReference type="InterPro" id="IPR012338">
    <property type="entry name" value="Beta-lactam/transpept-like"/>
</dbReference>
<comment type="subcellular location">
    <subcellularLocation>
        <location evidence="1">Membrane</location>
    </subcellularLocation>
</comment>
<dbReference type="PANTHER" id="PTHR46825">
    <property type="entry name" value="D-ALANYL-D-ALANINE-CARBOXYPEPTIDASE/ENDOPEPTIDASE AMPH"/>
    <property type="match status" value="1"/>
</dbReference>
<evidence type="ECO:0000256" key="1">
    <source>
        <dbReference type="ARBA" id="ARBA00004370"/>
    </source>
</evidence>
<dbReference type="InterPro" id="IPR019734">
    <property type="entry name" value="TPR_rpt"/>
</dbReference>
<proteinExistence type="predicted"/>
<dbReference type="PROSITE" id="PS50005">
    <property type="entry name" value="TPR"/>
    <property type="match status" value="2"/>
</dbReference>
<gene>
    <name evidence="5" type="ORF">ACFS5M_13305</name>
</gene>
<evidence type="ECO:0000256" key="2">
    <source>
        <dbReference type="ARBA" id="ARBA00023136"/>
    </source>
</evidence>
<dbReference type="Gene3D" id="1.25.40.10">
    <property type="entry name" value="Tetratricopeptide repeat domain"/>
    <property type="match status" value="1"/>
</dbReference>
<dbReference type="SMART" id="SM00028">
    <property type="entry name" value="TPR"/>
    <property type="match status" value="2"/>
</dbReference>
<keyword evidence="2" id="KW-0472">Membrane</keyword>
<evidence type="ECO:0000256" key="3">
    <source>
        <dbReference type="PROSITE-ProRule" id="PRU00339"/>
    </source>
</evidence>
<comment type="caution">
    <text evidence="5">The sequence shown here is derived from an EMBL/GenBank/DDBJ whole genome shotgun (WGS) entry which is preliminary data.</text>
</comment>
<dbReference type="Pfam" id="PF00515">
    <property type="entry name" value="TPR_1"/>
    <property type="match status" value="1"/>
</dbReference>
<reference evidence="6" key="1">
    <citation type="journal article" date="2019" name="Int. J. Syst. Evol. Microbiol.">
        <title>The Global Catalogue of Microorganisms (GCM) 10K type strain sequencing project: providing services to taxonomists for standard genome sequencing and annotation.</title>
        <authorList>
            <consortium name="The Broad Institute Genomics Platform"/>
            <consortium name="The Broad Institute Genome Sequencing Center for Infectious Disease"/>
            <person name="Wu L."/>
            <person name="Ma J."/>
        </authorList>
    </citation>
    <scope>NUCLEOTIDE SEQUENCE [LARGE SCALE GENOMIC DNA]</scope>
    <source>
        <strain evidence="6">KCTC 32141</strain>
    </source>
</reference>
<accession>A0ABW5WPG4</accession>
<dbReference type="Pfam" id="PF00144">
    <property type="entry name" value="Beta-lactamase"/>
    <property type="match status" value="1"/>
</dbReference>
<dbReference type="InterPro" id="IPR050491">
    <property type="entry name" value="AmpC-like"/>
</dbReference>
<dbReference type="Proteomes" id="UP001597533">
    <property type="component" value="Unassembled WGS sequence"/>
</dbReference>
<evidence type="ECO:0000259" key="4">
    <source>
        <dbReference type="Pfam" id="PF00144"/>
    </source>
</evidence>